<keyword evidence="1" id="KW-0175">Coiled coil</keyword>
<dbReference type="EMBL" id="VUNL01000009">
    <property type="protein sequence ID" value="MSV25226.1"/>
    <property type="molecule type" value="Genomic_DNA"/>
</dbReference>
<evidence type="ECO:0000256" key="1">
    <source>
        <dbReference type="SAM" id="Coils"/>
    </source>
</evidence>
<accession>A0A6I2V0Z8</accession>
<comment type="caution">
    <text evidence="2">The sequence shown here is derived from an EMBL/GenBank/DDBJ whole genome shotgun (WGS) entry which is preliminary data.</text>
</comment>
<sequence>MTKNELRQKVQDVIDAPSCYEGLRQTARAYLDAVGKENEHAAAEKLIRELEQDVQSIDEVIPFFASEQAKELFGADQAAAMLAQAKQVKADGGDTCFCPACMAGRTILDHKDELL</sequence>
<dbReference type="Proteomes" id="UP000430222">
    <property type="component" value="Unassembled WGS sequence"/>
</dbReference>
<organism evidence="2 3">
    <name type="scientific">Selenomonas montiformis</name>
    <dbReference type="NCBI Taxonomy" id="2652285"/>
    <lineage>
        <taxon>Bacteria</taxon>
        <taxon>Bacillati</taxon>
        <taxon>Bacillota</taxon>
        <taxon>Negativicutes</taxon>
        <taxon>Selenomonadales</taxon>
        <taxon>Selenomonadaceae</taxon>
        <taxon>Selenomonas</taxon>
    </lineage>
</organism>
<reference evidence="2 3" key="1">
    <citation type="submission" date="2019-08" db="EMBL/GenBank/DDBJ databases">
        <title>In-depth cultivation of the pig gut microbiome towards novel bacterial diversity and tailored functional studies.</title>
        <authorList>
            <person name="Wylensek D."/>
            <person name="Hitch T.C.A."/>
            <person name="Clavel T."/>
        </authorList>
    </citation>
    <scope>NUCLEOTIDE SEQUENCE [LARGE SCALE GENOMIC DNA]</scope>
    <source>
        <strain evidence="3">WCA-380-WT-3B3</strain>
    </source>
</reference>
<evidence type="ECO:0000313" key="2">
    <source>
        <dbReference type="EMBL" id="MSV25226.1"/>
    </source>
</evidence>
<proteinExistence type="predicted"/>
<dbReference type="AlphaFoldDB" id="A0A6I2V0Z8"/>
<feature type="coiled-coil region" evidence="1">
    <location>
        <begin position="33"/>
        <end position="60"/>
    </location>
</feature>
<name>A0A6I2V0Z8_9FIRM</name>
<gene>
    <name evidence="2" type="ORF">FYJ78_08555</name>
</gene>
<evidence type="ECO:0000313" key="3">
    <source>
        <dbReference type="Proteomes" id="UP000430222"/>
    </source>
</evidence>
<protein>
    <submittedName>
        <fullName evidence="2">Heat-shock protein Hsp90</fullName>
    </submittedName>
</protein>
<keyword evidence="3" id="KW-1185">Reference proteome</keyword>
<dbReference type="RefSeq" id="WP_154621008.1">
    <property type="nucleotide sequence ID" value="NZ_CBCTNG010000009.1"/>
</dbReference>